<dbReference type="PANTHER" id="PTHR34857">
    <property type="entry name" value="SLL0384 PROTEIN"/>
    <property type="match status" value="1"/>
</dbReference>
<keyword evidence="5 6" id="KW-0472">Membrane</keyword>
<gene>
    <name evidence="7" type="ORF">MANY_05620</name>
</gene>
<comment type="subcellular location">
    <subcellularLocation>
        <location evidence="1">Membrane</location>
        <topology evidence="1">Multi-pass membrane protein</topology>
    </subcellularLocation>
</comment>
<dbReference type="GO" id="GO:0005886">
    <property type="term" value="C:plasma membrane"/>
    <property type="evidence" value="ECO:0007669"/>
    <property type="project" value="UniProtKB-ARBA"/>
</dbReference>
<protein>
    <submittedName>
        <fullName evidence="7">ABC transporter</fullName>
    </submittedName>
</protein>
<dbReference type="Pfam" id="PF02361">
    <property type="entry name" value="CbiQ"/>
    <property type="match status" value="1"/>
</dbReference>
<evidence type="ECO:0000256" key="3">
    <source>
        <dbReference type="ARBA" id="ARBA00022692"/>
    </source>
</evidence>
<dbReference type="InterPro" id="IPR051611">
    <property type="entry name" value="ECF_transporter_component"/>
</dbReference>
<keyword evidence="4 6" id="KW-1133">Transmembrane helix</keyword>
<keyword evidence="3 6" id="KW-0812">Transmembrane</keyword>
<evidence type="ECO:0000256" key="6">
    <source>
        <dbReference type="SAM" id="Phobius"/>
    </source>
</evidence>
<evidence type="ECO:0000256" key="4">
    <source>
        <dbReference type="ARBA" id="ARBA00022989"/>
    </source>
</evidence>
<evidence type="ECO:0000313" key="7">
    <source>
        <dbReference type="EMBL" id="BBZ75225.1"/>
    </source>
</evidence>
<dbReference type="InterPro" id="IPR003339">
    <property type="entry name" value="ABC/ECF_trnsptr_transmembrane"/>
</dbReference>
<dbReference type="KEGG" id="many:MANY_05620"/>
<evidence type="ECO:0000256" key="2">
    <source>
        <dbReference type="ARBA" id="ARBA00022475"/>
    </source>
</evidence>
<dbReference type="AlphaFoldDB" id="A0A6N4W3F8"/>
<dbReference type="RefSeq" id="WP_163802848.1">
    <property type="nucleotide sequence ID" value="NZ_AP022620.1"/>
</dbReference>
<name>A0A6N4W3F8_9MYCO</name>
<evidence type="ECO:0000313" key="8">
    <source>
        <dbReference type="Proteomes" id="UP000467249"/>
    </source>
</evidence>
<accession>A0A6N4W3F8</accession>
<sequence>MTDTGETVASYSEAHAVPARPAGFWINPAAKLVAVLIVTVVLLLSIDWVSAAVALACEALWLGWVARGNPRWLVMTWPVWLSAVMAAVTTVLYGQVSGAVHFSWGPVTVSDGSVRLAVATALRILAIGLPGVVLFTTTDPTDLADALAQRLRLPARFVLGGLAGLRLVGLFVEDWRYLSLARRARGVDDGWNLVTRIRRTAAQAFTLLILAIRRGSKLATAMEAKGFGAAAKRTWARPSPLSWADAVLVAVAVLTAVAAVGVSVYAGTWRTV</sequence>
<feature type="transmembrane region" description="Helical" evidence="6">
    <location>
        <begin position="32"/>
        <end position="65"/>
    </location>
</feature>
<dbReference type="PANTHER" id="PTHR34857:SF2">
    <property type="entry name" value="SLL0384 PROTEIN"/>
    <property type="match status" value="1"/>
</dbReference>
<evidence type="ECO:0000256" key="5">
    <source>
        <dbReference type="ARBA" id="ARBA00023136"/>
    </source>
</evidence>
<feature type="transmembrane region" description="Helical" evidence="6">
    <location>
        <begin position="116"/>
        <end position="135"/>
    </location>
</feature>
<keyword evidence="8" id="KW-1185">Reference proteome</keyword>
<reference evidence="7 8" key="1">
    <citation type="journal article" date="2019" name="Emerg. Microbes Infect.">
        <title>Comprehensive subspecies identification of 175 nontuberculous mycobacteria species based on 7547 genomic profiles.</title>
        <authorList>
            <person name="Matsumoto Y."/>
            <person name="Kinjo T."/>
            <person name="Motooka D."/>
            <person name="Nabeya D."/>
            <person name="Jung N."/>
            <person name="Uechi K."/>
            <person name="Horii T."/>
            <person name="Iida T."/>
            <person name="Fujita J."/>
            <person name="Nakamura S."/>
        </authorList>
    </citation>
    <scope>NUCLEOTIDE SEQUENCE [LARGE SCALE GENOMIC DNA]</scope>
    <source>
        <strain evidence="7 8">JCM 30275</strain>
    </source>
</reference>
<feature type="transmembrane region" description="Helical" evidence="6">
    <location>
        <begin position="77"/>
        <end position="96"/>
    </location>
</feature>
<evidence type="ECO:0000256" key="1">
    <source>
        <dbReference type="ARBA" id="ARBA00004141"/>
    </source>
</evidence>
<dbReference type="Proteomes" id="UP000467249">
    <property type="component" value="Chromosome"/>
</dbReference>
<feature type="transmembrane region" description="Helical" evidence="6">
    <location>
        <begin position="155"/>
        <end position="172"/>
    </location>
</feature>
<organism evidence="7 8">
    <name type="scientific">Mycolicibacterium anyangense</name>
    <dbReference type="NCBI Taxonomy" id="1431246"/>
    <lineage>
        <taxon>Bacteria</taxon>
        <taxon>Bacillati</taxon>
        <taxon>Actinomycetota</taxon>
        <taxon>Actinomycetes</taxon>
        <taxon>Mycobacteriales</taxon>
        <taxon>Mycobacteriaceae</taxon>
        <taxon>Mycolicibacterium</taxon>
    </lineage>
</organism>
<dbReference type="CDD" id="cd16914">
    <property type="entry name" value="EcfT"/>
    <property type="match status" value="1"/>
</dbReference>
<proteinExistence type="predicted"/>
<keyword evidence="2" id="KW-1003">Cell membrane</keyword>
<feature type="transmembrane region" description="Helical" evidence="6">
    <location>
        <begin position="246"/>
        <end position="266"/>
    </location>
</feature>
<dbReference type="EMBL" id="AP022620">
    <property type="protein sequence ID" value="BBZ75225.1"/>
    <property type="molecule type" value="Genomic_DNA"/>
</dbReference>